<dbReference type="RefSeq" id="WP_090663367.1">
    <property type="nucleotide sequence ID" value="NZ_FOXQ01000036.1"/>
</dbReference>
<sequence length="259" mass="29509">MLNKIAADLKTDLPAELVDFLFAAYREIKENYLLERHEPSELNGGKLVEACFRILEYKTKGSYTPIGTQTNDMIGKLRAFEQLPATSTIESYRIHIPRTLASIYNIRNKRGVGHLSADVSPNFVDSTLINCTSDWVIAELLRIFYSCTLHEAQKLVNALAIRPSFLVHEIDEIKRVLNPSLKQKEQVLVLLASSYPKKVSESDLIKWIEPKSKATFVNSVLKKLHAERLIEYQTDKNCLILPPGLKYVDTHYSSFINQN</sequence>
<reference evidence="1 2" key="1">
    <citation type="submission" date="2016-10" db="EMBL/GenBank/DDBJ databases">
        <authorList>
            <person name="de Groot N.N."/>
        </authorList>
    </citation>
    <scope>NUCLEOTIDE SEQUENCE [LARGE SCALE GENOMIC DNA]</scope>
    <source>
        <strain evidence="1 2">DSM 28286</strain>
    </source>
</reference>
<protein>
    <submittedName>
        <fullName evidence="1">Uncharacterized protein</fullName>
    </submittedName>
</protein>
<keyword evidence="2" id="KW-1185">Reference proteome</keyword>
<accession>A0A1I5ZIP5</accession>
<dbReference type="EMBL" id="FOXQ01000036">
    <property type="protein sequence ID" value="SFQ56364.1"/>
    <property type="molecule type" value="Genomic_DNA"/>
</dbReference>
<gene>
    <name evidence="1" type="ORF">SAMN05444277_1362</name>
</gene>
<name>A0A1I5ZIP5_9BACT</name>
<dbReference type="OrthoDB" id="494805at2"/>
<evidence type="ECO:0000313" key="2">
    <source>
        <dbReference type="Proteomes" id="UP000199031"/>
    </source>
</evidence>
<evidence type="ECO:0000313" key="1">
    <source>
        <dbReference type="EMBL" id="SFQ56364.1"/>
    </source>
</evidence>
<organism evidence="1 2">
    <name type="scientific">Parafilimonas terrae</name>
    <dbReference type="NCBI Taxonomy" id="1465490"/>
    <lineage>
        <taxon>Bacteria</taxon>
        <taxon>Pseudomonadati</taxon>
        <taxon>Bacteroidota</taxon>
        <taxon>Chitinophagia</taxon>
        <taxon>Chitinophagales</taxon>
        <taxon>Chitinophagaceae</taxon>
        <taxon>Parafilimonas</taxon>
    </lineage>
</organism>
<proteinExistence type="predicted"/>
<dbReference type="AlphaFoldDB" id="A0A1I5ZIP5"/>
<dbReference type="STRING" id="1465490.SAMN05444277_1362"/>
<dbReference type="Proteomes" id="UP000199031">
    <property type="component" value="Unassembled WGS sequence"/>
</dbReference>